<evidence type="ECO:0000259" key="9">
    <source>
        <dbReference type="Pfam" id="PF02397"/>
    </source>
</evidence>
<name>A0ABQ4TSR2_9HYPH</name>
<comment type="similarity">
    <text evidence="2">Belongs to the bacterial sugar transferase family.</text>
</comment>
<evidence type="ECO:0000256" key="4">
    <source>
        <dbReference type="ARBA" id="ARBA00022692"/>
    </source>
</evidence>
<protein>
    <recommendedName>
        <fullName evidence="9">Bacterial sugar transferase domain-containing protein</fullName>
    </recommendedName>
</protein>
<evidence type="ECO:0000256" key="2">
    <source>
        <dbReference type="ARBA" id="ARBA00006464"/>
    </source>
</evidence>
<dbReference type="PANTHER" id="PTHR30576">
    <property type="entry name" value="COLANIC BIOSYNTHESIS UDP-GLUCOSE LIPID CARRIER TRANSFERASE"/>
    <property type="match status" value="1"/>
</dbReference>
<dbReference type="RefSeq" id="WP_210245140.1">
    <property type="nucleotide sequence ID" value="NZ_BPRA01000027.1"/>
</dbReference>
<dbReference type="PANTHER" id="PTHR30576:SF21">
    <property type="entry name" value="UDP-GLUCOSE:UNDECAPRENYL-PHOSPHATE GLUCOSE-1-PHOSPHATE TRANSFERASE"/>
    <property type="match status" value="1"/>
</dbReference>
<keyword evidence="3" id="KW-0808">Transferase</keyword>
<keyword evidence="7" id="KW-0270">Exopolysaccharide synthesis</keyword>
<keyword evidence="11" id="KW-1185">Reference proteome</keyword>
<dbReference type="InterPro" id="IPR017475">
    <property type="entry name" value="EPS_sugar_tfrase"/>
</dbReference>
<organism evidence="10 11">
    <name type="scientific">Methylobacterium thuringiense</name>
    <dbReference type="NCBI Taxonomy" id="1003091"/>
    <lineage>
        <taxon>Bacteria</taxon>
        <taxon>Pseudomonadati</taxon>
        <taxon>Pseudomonadota</taxon>
        <taxon>Alphaproteobacteria</taxon>
        <taxon>Hyphomicrobiales</taxon>
        <taxon>Methylobacteriaceae</taxon>
        <taxon>Methylobacterium</taxon>
    </lineage>
</organism>
<keyword evidence="5 8" id="KW-1133">Transmembrane helix</keyword>
<dbReference type="NCBIfam" id="TIGR03025">
    <property type="entry name" value="EPS_sugtrans"/>
    <property type="match status" value="1"/>
</dbReference>
<evidence type="ECO:0000256" key="8">
    <source>
        <dbReference type="SAM" id="Phobius"/>
    </source>
</evidence>
<reference evidence="10" key="2">
    <citation type="submission" date="2021-08" db="EMBL/GenBank/DDBJ databases">
        <authorList>
            <person name="Tani A."/>
            <person name="Ola A."/>
            <person name="Ogura Y."/>
            <person name="Katsura K."/>
            <person name="Hayashi T."/>
        </authorList>
    </citation>
    <scope>NUCLEOTIDE SEQUENCE</scope>
    <source>
        <strain evidence="10">DSM 23674</strain>
    </source>
</reference>
<gene>
    <name evidence="10" type="ORF">EKPJFOCH_4211</name>
</gene>
<keyword evidence="6 8" id="KW-0472">Membrane</keyword>
<evidence type="ECO:0000256" key="1">
    <source>
        <dbReference type="ARBA" id="ARBA00004141"/>
    </source>
</evidence>
<comment type="subcellular location">
    <subcellularLocation>
        <location evidence="1">Membrane</location>
        <topology evidence="1">Multi-pass membrane protein</topology>
    </subcellularLocation>
</comment>
<dbReference type="EMBL" id="BPRA01000027">
    <property type="protein sequence ID" value="GJE57693.1"/>
    <property type="molecule type" value="Genomic_DNA"/>
</dbReference>
<feature type="domain" description="Bacterial sugar transferase" evidence="9">
    <location>
        <begin position="163"/>
        <end position="345"/>
    </location>
</feature>
<dbReference type="InterPro" id="IPR003362">
    <property type="entry name" value="Bact_transf"/>
</dbReference>
<dbReference type="Proteomes" id="UP001055101">
    <property type="component" value="Unassembled WGS sequence"/>
</dbReference>
<proteinExistence type="inferred from homology"/>
<evidence type="ECO:0000256" key="6">
    <source>
        <dbReference type="ARBA" id="ARBA00023136"/>
    </source>
</evidence>
<sequence>MSVAEGSFATGQKFPKNWLRLYESIRLPTGENCRDKNLWLVDPTVNFFQTPLSAAMSKNGIRNDILMLLEDGVYDTGPADTARSATSSLRLDNYDNAVIVLSDEKAAHETAAADMFQAVAKHRHYYIVSPATQDMAQRVDLRAIHSDASQSAGAPACATSVRKRALDILFSGLAIFFLLPLLCLIAISVKASSRGPVIFKQERQGFEGKKFSILKFRSMKIVPDQDDVRQAVKNDPRVTQVGRWLRKTSLDELPQLFNVLRGDMSIVGPRPHAVVHDEYYLSRVVGYARRHRVKPGITGWAQIRGARGETPRIEDMKNRVEHDIWYIENWSFSLDTLIIFSTFRCLAGNDKAY</sequence>
<dbReference type="Pfam" id="PF02397">
    <property type="entry name" value="Bac_transf"/>
    <property type="match status" value="1"/>
</dbReference>
<accession>A0ABQ4TSR2</accession>
<evidence type="ECO:0000313" key="11">
    <source>
        <dbReference type="Proteomes" id="UP001055101"/>
    </source>
</evidence>
<evidence type="ECO:0000256" key="5">
    <source>
        <dbReference type="ARBA" id="ARBA00022989"/>
    </source>
</evidence>
<comment type="caution">
    <text evidence="10">The sequence shown here is derived from an EMBL/GenBank/DDBJ whole genome shotgun (WGS) entry which is preliminary data.</text>
</comment>
<evidence type="ECO:0000256" key="3">
    <source>
        <dbReference type="ARBA" id="ARBA00022679"/>
    </source>
</evidence>
<evidence type="ECO:0000313" key="10">
    <source>
        <dbReference type="EMBL" id="GJE57693.1"/>
    </source>
</evidence>
<keyword evidence="4 8" id="KW-0812">Transmembrane</keyword>
<feature type="transmembrane region" description="Helical" evidence="8">
    <location>
        <begin position="168"/>
        <end position="189"/>
    </location>
</feature>
<evidence type="ECO:0000256" key="7">
    <source>
        <dbReference type="ARBA" id="ARBA00023169"/>
    </source>
</evidence>
<reference evidence="10" key="1">
    <citation type="journal article" date="2021" name="Front. Microbiol.">
        <title>Comprehensive Comparative Genomics and Phenotyping of Methylobacterium Species.</title>
        <authorList>
            <person name="Alessa O."/>
            <person name="Ogura Y."/>
            <person name="Fujitani Y."/>
            <person name="Takami H."/>
            <person name="Hayashi T."/>
            <person name="Sahin N."/>
            <person name="Tani A."/>
        </authorList>
    </citation>
    <scope>NUCLEOTIDE SEQUENCE</scope>
    <source>
        <strain evidence="10">DSM 23674</strain>
    </source>
</reference>